<dbReference type="GO" id="GO:0004519">
    <property type="term" value="F:endonuclease activity"/>
    <property type="evidence" value="ECO:0007669"/>
    <property type="project" value="UniProtKB-KW"/>
</dbReference>
<evidence type="ECO:0000313" key="2">
    <source>
        <dbReference type="EMBL" id="KKR70156.1"/>
    </source>
</evidence>
<organism evidence="2 3">
    <name type="scientific">Candidatus Nomurabacteria bacterium GW2011_GWB1_40_7</name>
    <dbReference type="NCBI Taxonomy" id="1618744"/>
    <lineage>
        <taxon>Bacteria</taxon>
        <taxon>Candidatus Nomuraibacteriota</taxon>
    </lineage>
</organism>
<gene>
    <name evidence="2" type="ORF">UU13_C0012G0002</name>
</gene>
<dbReference type="Gene3D" id="3.10.28.10">
    <property type="entry name" value="Homing endonucleases"/>
    <property type="match status" value="1"/>
</dbReference>
<dbReference type="Pfam" id="PF00961">
    <property type="entry name" value="LAGLIDADG_1"/>
    <property type="match status" value="1"/>
</dbReference>
<name>A0A0G0T634_9BACT</name>
<feature type="domain" description="Homing endonuclease LAGLIDADG" evidence="1">
    <location>
        <begin position="2"/>
        <end position="106"/>
    </location>
</feature>
<protein>
    <submittedName>
        <fullName evidence="2">Homing endonuclease</fullName>
    </submittedName>
</protein>
<dbReference type="PANTHER" id="PTHR36181">
    <property type="entry name" value="INTRON-ENCODED ENDONUCLEASE AI3-RELATED"/>
    <property type="match status" value="1"/>
</dbReference>
<proteinExistence type="predicted"/>
<comment type="caution">
    <text evidence="2">The sequence shown here is derived from an EMBL/GenBank/DDBJ whole genome shotgun (WGS) entry which is preliminary data.</text>
</comment>
<reference evidence="2 3" key="1">
    <citation type="journal article" date="2015" name="Nature">
        <title>rRNA introns, odd ribosomes, and small enigmatic genomes across a large radiation of phyla.</title>
        <authorList>
            <person name="Brown C.T."/>
            <person name="Hug L.A."/>
            <person name="Thomas B.C."/>
            <person name="Sharon I."/>
            <person name="Castelle C.J."/>
            <person name="Singh A."/>
            <person name="Wilkins M.J."/>
            <person name="Williams K.H."/>
            <person name="Banfield J.F."/>
        </authorList>
    </citation>
    <scope>NUCLEOTIDE SEQUENCE [LARGE SCALE GENOMIC DNA]</scope>
</reference>
<evidence type="ECO:0000313" key="3">
    <source>
        <dbReference type="Proteomes" id="UP000034452"/>
    </source>
</evidence>
<accession>A0A0G0T634</accession>
<evidence type="ECO:0000259" key="1">
    <source>
        <dbReference type="Pfam" id="PF00961"/>
    </source>
</evidence>
<dbReference type="InterPro" id="IPR051289">
    <property type="entry name" value="LAGLIDADG_Endonuclease"/>
</dbReference>
<dbReference type="InterPro" id="IPR027434">
    <property type="entry name" value="Homing_endonucl"/>
</dbReference>
<dbReference type="InterPro" id="IPR004860">
    <property type="entry name" value="LAGLIDADG_dom"/>
</dbReference>
<dbReference type="AlphaFoldDB" id="A0A0G0T634"/>
<dbReference type="SUPFAM" id="SSF55608">
    <property type="entry name" value="Homing endonucleases"/>
    <property type="match status" value="1"/>
</dbReference>
<dbReference type="EMBL" id="LBZL01000012">
    <property type="protein sequence ID" value="KKR70156.1"/>
    <property type="molecule type" value="Genomic_DNA"/>
</dbReference>
<keyword evidence="2" id="KW-0378">Hydrolase</keyword>
<dbReference type="Proteomes" id="UP000034452">
    <property type="component" value="Unassembled WGS sequence"/>
</dbReference>
<keyword evidence="2" id="KW-0255">Endonuclease</keyword>
<keyword evidence="2" id="KW-0540">Nuclease</keyword>
<sequence>MGLTDGEGCFYVNVGVSSRYRSGMRIQMHFHIKMQEKDKQLLEKIKNTIGCGAVYFQKERRVNHTQCYRYTVSSQSDILNIIIPFFKKHPLQSCSKNYSFQIFCKIAKLVKSDAHLSKKGINKIRVLKSKMNQKTLGLA</sequence>
<dbReference type="PANTHER" id="PTHR36181:SF2">
    <property type="entry name" value="INTRON-ENCODED ENDONUCLEASE AI3-RELATED"/>
    <property type="match status" value="1"/>
</dbReference>